<dbReference type="PANTHER" id="PTHR41523">
    <property type="entry name" value="TWO-COMPONENT SYSTEM SENSOR PROTEIN"/>
    <property type="match status" value="1"/>
</dbReference>
<evidence type="ECO:0000256" key="9">
    <source>
        <dbReference type="ARBA" id="ARBA00022840"/>
    </source>
</evidence>
<evidence type="ECO:0000259" key="15">
    <source>
        <dbReference type="PROSITE" id="PS50109"/>
    </source>
</evidence>
<dbReference type="Proteomes" id="UP000781958">
    <property type="component" value="Unassembled WGS sequence"/>
</dbReference>
<evidence type="ECO:0000256" key="6">
    <source>
        <dbReference type="ARBA" id="ARBA00022692"/>
    </source>
</evidence>
<keyword evidence="11" id="KW-0902">Two-component regulatory system</keyword>
<dbReference type="PANTHER" id="PTHR41523:SF8">
    <property type="entry name" value="ETHYLENE RESPONSE SENSOR PROTEIN"/>
    <property type="match status" value="1"/>
</dbReference>
<dbReference type="Gene3D" id="3.30.565.10">
    <property type="entry name" value="Histidine kinase-like ATPase, C-terminal domain"/>
    <property type="match status" value="1"/>
</dbReference>
<evidence type="ECO:0000256" key="1">
    <source>
        <dbReference type="ARBA" id="ARBA00000085"/>
    </source>
</evidence>
<feature type="transmembrane region" description="Helical" evidence="14">
    <location>
        <begin position="16"/>
        <end position="37"/>
    </location>
</feature>
<dbReference type="EMBL" id="JAGINP010000007">
    <property type="protein sequence ID" value="MBP2292539.1"/>
    <property type="molecule type" value="Genomic_DNA"/>
</dbReference>
<keyword evidence="9" id="KW-0067">ATP-binding</keyword>
<evidence type="ECO:0000256" key="11">
    <source>
        <dbReference type="ARBA" id="ARBA00023012"/>
    </source>
</evidence>
<dbReference type="InterPro" id="IPR036890">
    <property type="entry name" value="HATPase_C_sf"/>
</dbReference>
<keyword evidence="12 14" id="KW-0472">Membrane</keyword>
<evidence type="ECO:0000256" key="7">
    <source>
        <dbReference type="ARBA" id="ARBA00022741"/>
    </source>
</evidence>
<dbReference type="Gene3D" id="1.20.120.620">
    <property type="entry name" value="Backbone structure of the membrane domain of e. Coli histidine kinase receptor kdpd"/>
    <property type="match status" value="1"/>
</dbReference>
<dbReference type="SMART" id="SM00387">
    <property type="entry name" value="HATPase_c"/>
    <property type="match status" value="1"/>
</dbReference>
<gene>
    <name evidence="16" type="ORF">J2851_002317</name>
</gene>
<evidence type="ECO:0000313" key="17">
    <source>
        <dbReference type="Proteomes" id="UP000781958"/>
    </source>
</evidence>
<dbReference type="InterPro" id="IPR005467">
    <property type="entry name" value="His_kinase_dom"/>
</dbReference>
<comment type="caution">
    <text evidence="16">The sequence shown here is derived from an EMBL/GenBank/DDBJ whole genome shotgun (WGS) entry which is preliminary data.</text>
</comment>
<keyword evidence="4" id="KW-0597">Phosphoprotein</keyword>
<comment type="subcellular location">
    <subcellularLocation>
        <location evidence="2">Membrane</location>
        <topology evidence="2">Multi-pass membrane protein</topology>
    </subcellularLocation>
</comment>
<evidence type="ECO:0000256" key="10">
    <source>
        <dbReference type="ARBA" id="ARBA00022989"/>
    </source>
</evidence>
<evidence type="ECO:0000256" key="4">
    <source>
        <dbReference type="ARBA" id="ARBA00022553"/>
    </source>
</evidence>
<keyword evidence="10 14" id="KW-1133">Transmembrane helix</keyword>
<evidence type="ECO:0000256" key="2">
    <source>
        <dbReference type="ARBA" id="ARBA00004141"/>
    </source>
</evidence>
<organism evidence="16 17">
    <name type="scientific">Azospirillum rugosum</name>
    <dbReference type="NCBI Taxonomy" id="416170"/>
    <lineage>
        <taxon>Bacteria</taxon>
        <taxon>Pseudomonadati</taxon>
        <taxon>Pseudomonadota</taxon>
        <taxon>Alphaproteobacteria</taxon>
        <taxon>Rhodospirillales</taxon>
        <taxon>Azospirillaceae</taxon>
        <taxon>Azospirillum</taxon>
    </lineage>
</organism>
<accession>A0ABS4SJ02</accession>
<dbReference type="InterPro" id="IPR011495">
    <property type="entry name" value="Sig_transdc_His_kin_sub2_dim/P"/>
</dbReference>
<evidence type="ECO:0000256" key="13">
    <source>
        <dbReference type="SAM" id="MobiDB-lite"/>
    </source>
</evidence>
<name>A0ABS4SJ02_9PROT</name>
<proteinExistence type="predicted"/>
<sequence length="337" mass="36814">MENLLFQLLPRTPRSLWVRYGVTVAVIGVATALRYSLDPVLRAYPFLLYIPAIFLVSLLFDRASGYLAVVLSCVVTLYLFIEPKYQFAIASPGDQLAFIIYTGLGFAIAAVTETLRKTLDALHDAWEKVAAADREKDLMLQEIHHRIRNDLQLIVAQLSLAAMRSDNTQDIVAGTIDRIGVLARVYTRLRRIEGASIVNAKEFLESLVEDLQAGMVGVRPIALSARVDSLDLDMGTAVAVGTIANELVTNAVKYAFPDGRAGWIDLTFRMEDGVCILDVRDNGEGLSSAEPKGTGLGRQIVQQLALQLRGTLEIRPREEGPGESGGVQATLRFPAGS</sequence>
<keyword evidence="5" id="KW-0808">Transferase</keyword>
<dbReference type="InterPro" id="IPR038318">
    <property type="entry name" value="KdpD_sf"/>
</dbReference>
<dbReference type="RefSeq" id="WP_209766411.1">
    <property type="nucleotide sequence ID" value="NZ_JAGINP010000007.1"/>
</dbReference>
<evidence type="ECO:0000256" key="5">
    <source>
        <dbReference type="ARBA" id="ARBA00022679"/>
    </source>
</evidence>
<dbReference type="SUPFAM" id="SSF55874">
    <property type="entry name" value="ATPase domain of HSP90 chaperone/DNA topoisomerase II/histidine kinase"/>
    <property type="match status" value="1"/>
</dbReference>
<evidence type="ECO:0000256" key="12">
    <source>
        <dbReference type="ARBA" id="ARBA00023136"/>
    </source>
</evidence>
<dbReference type="Pfam" id="PF02518">
    <property type="entry name" value="HATPase_c"/>
    <property type="match status" value="1"/>
</dbReference>
<feature type="transmembrane region" description="Helical" evidence="14">
    <location>
        <begin position="43"/>
        <end position="60"/>
    </location>
</feature>
<comment type="catalytic activity">
    <reaction evidence="1">
        <text>ATP + protein L-histidine = ADP + protein N-phospho-L-histidine.</text>
        <dbReference type="EC" id="2.7.13.3"/>
    </reaction>
</comment>
<evidence type="ECO:0000313" key="16">
    <source>
        <dbReference type="EMBL" id="MBP2292539.1"/>
    </source>
</evidence>
<dbReference type="EC" id="2.7.13.3" evidence="3"/>
<keyword evidence="6 14" id="KW-0812">Transmembrane</keyword>
<feature type="region of interest" description="Disordered" evidence="13">
    <location>
        <begin position="316"/>
        <end position="337"/>
    </location>
</feature>
<feature type="transmembrane region" description="Helical" evidence="14">
    <location>
        <begin position="96"/>
        <end position="115"/>
    </location>
</feature>
<evidence type="ECO:0000256" key="8">
    <source>
        <dbReference type="ARBA" id="ARBA00022777"/>
    </source>
</evidence>
<dbReference type="Pfam" id="PF13493">
    <property type="entry name" value="DUF4118"/>
    <property type="match status" value="1"/>
</dbReference>
<dbReference type="GO" id="GO:0016301">
    <property type="term" value="F:kinase activity"/>
    <property type="evidence" value="ECO:0007669"/>
    <property type="project" value="UniProtKB-KW"/>
</dbReference>
<dbReference type="InterPro" id="IPR003594">
    <property type="entry name" value="HATPase_dom"/>
</dbReference>
<dbReference type="InterPro" id="IPR025201">
    <property type="entry name" value="KdpD_TM"/>
</dbReference>
<keyword evidence="17" id="KW-1185">Reference proteome</keyword>
<evidence type="ECO:0000256" key="14">
    <source>
        <dbReference type="SAM" id="Phobius"/>
    </source>
</evidence>
<dbReference type="PROSITE" id="PS50109">
    <property type="entry name" value="HIS_KIN"/>
    <property type="match status" value="1"/>
</dbReference>
<protein>
    <recommendedName>
        <fullName evidence="3">histidine kinase</fullName>
        <ecNumber evidence="3">2.7.13.3</ecNumber>
    </recommendedName>
</protein>
<feature type="domain" description="Histidine kinase" evidence="15">
    <location>
        <begin position="142"/>
        <end position="337"/>
    </location>
</feature>
<evidence type="ECO:0000256" key="3">
    <source>
        <dbReference type="ARBA" id="ARBA00012438"/>
    </source>
</evidence>
<keyword evidence="8 16" id="KW-0418">Kinase</keyword>
<dbReference type="Pfam" id="PF07568">
    <property type="entry name" value="HisKA_2"/>
    <property type="match status" value="1"/>
</dbReference>
<keyword evidence="7" id="KW-0547">Nucleotide-binding</keyword>
<reference evidence="16 17" key="1">
    <citation type="submission" date="2021-03" db="EMBL/GenBank/DDBJ databases">
        <title>Genomic Encyclopedia of Type Strains, Phase III (KMG-III): the genomes of soil and plant-associated and newly described type strains.</title>
        <authorList>
            <person name="Whitman W."/>
        </authorList>
    </citation>
    <scope>NUCLEOTIDE SEQUENCE [LARGE SCALE GENOMIC DNA]</scope>
    <source>
        <strain evidence="16 17">IMMIB AFH-6</strain>
    </source>
</reference>
<feature type="transmembrane region" description="Helical" evidence="14">
    <location>
        <begin position="65"/>
        <end position="81"/>
    </location>
</feature>